<dbReference type="OrthoDB" id="153074at2759"/>
<dbReference type="VEuPathDB" id="FungiDB:PV10_07816"/>
<comment type="caution">
    <text evidence="3">The sequence shown here is derived from an EMBL/GenBank/DDBJ whole genome shotgun (WGS) entry which is preliminary data.</text>
</comment>
<protein>
    <recommendedName>
        <fullName evidence="5">NAD(P)-binding protein</fullName>
    </recommendedName>
</protein>
<evidence type="ECO:0000256" key="2">
    <source>
        <dbReference type="ARBA" id="ARBA00023002"/>
    </source>
</evidence>
<dbReference type="Proteomes" id="UP000288859">
    <property type="component" value="Unassembled WGS sequence"/>
</dbReference>
<dbReference type="GO" id="GO:0016616">
    <property type="term" value="F:oxidoreductase activity, acting on the CH-OH group of donors, NAD or NADP as acceptor"/>
    <property type="evidence" value="ECO:0007669"/>
    <property type="project" value="UniProtKB-ARBA"/>
</dbReference>
<evidence type="ECO:0000313" key="3">
    <source>
        <dbReference type="EMBL" id="RVX66969.1"/>
    </source>
</evidence>
<evidence type="ECO:0000313" key="4">
    <source>
        <dbReference type="Proteomes" id="UP000288859"/>
    </source>
</evidence>
<dbReference type="PANTHER" id="PTHR43008">
    <property type="entry name" value="BENZIL REDUCTASE"/>
    <property type="match status" value="1"/>
</dbReference>
<dbReference type="InterPro" id="IPR036291">
    <property type="entry name" value="NAD(P)-bd_dom_sf"/>
</dbReference>
<dbReference type="InterPro" id="IPR002347">
    <property type="entry name" value="SDR_fam"/>
</dbReference>
<dbReference type="SUPFAM" id="SSF51735">
    <property type="entry name" value="NAD(P)-binding Rossmann-fold domains"/>
    <property type="match status" value="1"/>
</dbReference>
<dbReference type="AlphaFoldDB" id="A0A438MTG5"/>
<dbReference type="PRINTS" id="PR00081">
    <property type="entry name" value="GDHRDH"/>
</dbReference>
<dbReference type="EMBL" id="NAJM01000053">
    <property type="protein sequence ID" value="RVX66969.1"/>
    <property type="molecule type" value="Genomic_DNA"/>
</dbReference>
<gene>
    <name evidence="3" type="ORF">B0A52_09183</name>
</gene>
<name>A0A438MTG5_EXOME</name>
<evidence type="ECO:0008006" key="5">
    <source>
        <dbReference type="Google" id="ProtNLM"/>
    </source>
</evidence>
<keyword evidence="2" id="KW-0560">Oxidoreductase</keyword>
<accession>A0A438MTG5</accession>
<dbReference type="Pfam" id="PF00106">
    <property type="entry name" value="adh_short"/>
    <property type="match status" value="1"/>
</dbReference>
<organism evidence="3 4">
    <name type="scientific">Exophiala mesophila</name>
    <name type="common">Black yeast-like fungus</name>
    <dbReference type="NCBI Taxonomy" id="212818"/>
    <lineage>
        <taxon>Eukaryota</taxon>
        <taxon>Fungi</taxon>
        <taxon>Dikarya</taxon>
        <taxon>Ascomycota</taxon>
        <taxon>Pezizomycotina</taxon>
        <taxon>Eurotiomycetes</taxon>
        <taxon>Chaetothyriomycetidae</taxon>
        <taxon>Chaetothyriales</taxon>
        <taxon>Herpotrichiellaceae</taxon>
        <taxon>Exophiala</taxon>
    </lineage>
</organism>
<dbReference type="PANTHER" id="PTHR43008:SF8">
    <property type="entry name" value="BENZIL REDUCTASE ((S)-BENZOIN FORMING) IRC24"/>
    <property type="match status" value="1"/>
</dbReference>
<dbReference type="GO" id="GO:0050664">
    <property type="term" value="F:oxidoreductase activity, acting on NAD(P)H, oxygen as acceptor"/>
    <property type="evidence" value="ECO:0007669"/>
    <property type="project" value="TreeGrafter"/>
</dbReference>
<evidence type="ECO:0000256" key="1">
    <source>
        <dbReference type="ARBA" id="ARBA00006484"/>
    </source>
</evidence>
<dbReference type="Gene3D" id="3.40.50.720">
    <property type="entry name" value="NAD(P)-binding Rossmann-like Domain"/>
    <property type="match status" value="1"/>
</dbReference>
<reference evidence="3 4" key="1">
    <citation type="submission" date="2017-03" db="EMBL/GenBank/DDBJ databases">
        <title>Genomes of endolithic fungi from Antarctica.</title>
        <authorList>
            <person name="Coleine C."/>
            <person name="Masonjones S."/>
            <person name="Stajich J.E."/>
        </authorList>
    </citation>
    <scope>NUCLEOTIDE SEQUENCE [LARGE SCALE GENOMIC DNA]</scope>
    <source>
        <strain evidence="3 4">CCFEE 6314</strain>
    </source>
</reference>
<comment type="similarity">
    <text evidence="1">Belongs to the short-chain dehydrogenases/reductases (SDR) family.</text>
</comment>
<proteinExistence type="inferred from homology"/>
<sequence>MEAGGQVVIITGAGTGLGLAVVTSMVASSKISHIFAVDLVVEALELLQAEASGKLTVMQGDISPDSGMEMNRKLVEAAVERFGRINAILLNAAMVKPLGRINQTPLKDWKCAWDVTFFASIDMIQHAWPHLQKSKGCISFTSTSITLGPVETWVCYASTKNALNYLASCIPMEDPNVKSIAIHPGSVNTPGFDKVSKDPSLSESVRSFLKQLKEEGSLLDPLVPAEAFVKVAESGVPHVLNGKMVSWEDVLNVNDRAEV</sequence>